<dbReference type="SUPFAM" id="SSF51735">
    <property type="entry name" value="NAD(P)-binding Rossmann-fold domains"/>
    <property type="match status" value="1"/>
</dbReference>
<protein>
    <submittedName>
        <fullName evidence="1">Uncharacterized protein</fullName>
    </submittedName>
</protein>
<keyword evidence="2" id="KW-1185">Reference proteome</keyword>
<evidence type="ECO:0000313" key="1">
    <source>
        <dbReference type="EMBL" id="NUU75175.1"/>
    </source>
</evidence>
<reference evidence="1 2" key="1">
    <citation type="submission" date="2020-05" db="EMBL/GenBank/DDBJ databases">
        <title>Genome Sequencing of Type Strains.</title>
        <authorList>
            <person name="Lemaire J.F."/>
            <person name="Inderbitzin P."/>
            <person name="Gregorio O.A."/>
            <person name="Collins S.B."/>
            <person name="Wespe N."/>
            <person name="Knight-Connoni V."/>
        </authorList>
    </citation>
    <scope>NUCLEOTIDE SEQUENCE [LARGE SCALE GENOMIC DNA]</scope>
    <source>
        <strain evidence="1 2">LMG 21957</strain>
    </source>
</reference>
<sequence length="68" mass="7574">MGNQGIALIDSRDIAKVAFHVLTTVGHENKAYHLSDPSAISYSKIADIHYSVIGKPVKQYMKIRRYGV</sequence>
<dbReference type="AlphaFoldDB" id="A0A7Y6EV92"/>
<gene>
    <name evidence="1" type="ORF">HP552_07975</name>
</gene>
<dbReference type="Proteomes" id="UP000526125">
    <property type="component" value="Unassembled WGS sequence"/>
</dbReference>
<dbReference type="InterPro" id="IPR036291">
    <property type="entry name" value="NAD(P)-bd_dom_sf"/>
</dbReference>
<name>A0A7Y6EV92_9BACL</name>
<organism evidence="1 2">
    <name type="scientific">Paenibacillus xylanilyticus</name>
    <dbReference type="NCBI Taxonomy" id="248903"/>
    <lineage>
        <taxon>Bacteria</taxon>
        <taxon>Bacillati</taxon>
        <taxon>Bacillota</taxon>
        <taxon>Bacilli</taxon>
        <taxon>Bacillales</taxon>
        <taxon>Paenibacillaceae</taxon>
        <taxon>Paenibacillus</taxon>
    </lineage>
</organism>
<dbReference type="EMBL" id="JABMCB010000166">
    <property type="protein sequence ID" value="NUU75175.1"/>
    <property type="molecule type" value="Genomic_DNA"/>
</dbReference>
<dbReference type="Gene3D" id="3.40.50.720">
    <property type="entry name" value="NAD(P)-binding Rossmann-like Domain"/>
    <property type="match status" value="1"/>
</dbReference>
<dbReference type="RefSeq" id="WP_175395016.1">
    <property type="nucleotide sequence ID" value="NZ_JABMCB010000166.1"/>
</dbReference>
<dbReference type="Gene3D" id="3.90.25.10">
    <property type="entry name" value="UDP-galactose 4-epimerase, domain 1"/>
    <property type="match status" value="1"/>
</dbReference>
<proteinExistence type="predicted"/>
<comment type="caution">
    <text evidence="1">The sequence shown here is derived from an EMBL/GenBank/DDBJ whole genome shotgun (WGS) entry which is preliminary data.</text>
</comment>
<evidence type="ECO:0000313" key="2">
    <source>
        <dbReference type="Proteomes" id="UP000526125"/>
    </source>
</evidence>
<accession>A0A7Y6EV92</accession>